<dbReference type="AlphaFoldDB" id="A0A518B2Z3"/>
<dbReference type="KEGG" id="knv:Pan216_22150"/>
<keyword evidence="2" id="KW-1185">Reference proteome</keyword>
<gene>
    <name evidence="1" type="ORF">Pan216_22150</name>
</gene>
<evidence type="ECO:0000313" key="2">
    <source>
        <dbReference type="Proteomes" id="UP000317093"/>
    </source>
</evidence>
<sequence length="77" mass="8568">MPRHCVRATSGDGSETRFVIIVEPEGDHFVARCEAPAEESQAAMPRFYGETPENALRRMAQTLENSYDDIEPIADKG</sequence>
<accession>A0A518B2Z3</accession>
<proteinExistence type="predicted"/>
<protein>
    <submittedName>
        <fullName evidence="1">Uncharacterized protein</fullName>
    </submittedName>
</protein>
<dbReference type="EMBL" id="CP036279">
    <property type="protein sequence ID" value="QDU61359.1"/>
    <property type="molecule type" value="Genomic_DNA"/>
</dbReference>
<name>A0A518B2Z3_9BACT</name>
<dbReference type="Proteomes" id="UP000317093">
    <property type="component" value="Chromosome"/>
</dbReference>
<dbReference type="RefSeq" id="WP_145257959.1">
    <property type="nucleotide sequence ID" value="NZ_CP036279.1"/>
</dbReference>
<evidence type="ECO:0000313" key="1">
    <source>
        <dbReference type="EMBL" id="QDU61359.1"/>
    </source>
</evidence>
<organism evidence="1 2">
    <name type="scientific">Kolteria novifilia</name>
    <dbReference type="NCBI Taxonomy" id="2527975"/>
    <lineage>
        <taxon>Bacteria</taxon>
        <taxon>Pseudomonadati</taxon>
        <taxon>Planctomycetota</taxon>
        <taxon>Planctomycetia</taxon>
        <taxon>Kolteriales</taxon>
        <taxon>Kolteriaceae</taxon>
        <taxon>Kolteria</taxon>
    </lineage>
</organism>
<reference evidence="1 2" key="1">
    <citation type="submission" date="2019-02" db="EMBL/GenBank/DDBJ databases">
        <title>Deep-cultivation of Planctomycetes and their phenomic and genomic characterization uncovers novel biology.</title>
        <authorList>
            <person name="Wiegand S."/>
            <person name="Jogler M."/>
            <person name="Boedeker C."/>
            <person name="Pinto D."/>
            <person name="Vollmers J."/>
            <person name="Rivas-Marin E."/>
            <person name="Kohn T."/>
            <person name="Peeters S.H."/>
            <person name="Heuer A."/>
            <person name="Rast P."/>
            <person name="Oberbeckmann S."/>
            <person name="Bunk B."/>
            <person name="Jeske O."/>
            <person name="Meyerdierks A."/>
            <person name="Storesund J.E."/>
            <person name="Kallscheuer N."/>
            <person name="Luecker S."/>
            <person name="Lage O.M."/>
            <person name="Pohl T."/>
            <person name="Merkel B.J."/>
            <person name="Hornburger P."/>
            <person name="Mueller R.-W."/>
            <person name="Bruemmer F."/>
            <person name="Labrenz M."/>
            <person name="Spormann A.M."/>
            <person name="Op den Camp H."/>
            <person name="Overmann J."/>
            <person name="Amann R."/>
            <person name="Jetten M.S.M."/>
            <person name="Mascher T."/>
            <person name="Medema M.H."/>
            <person name="Devos D.P."/>
            <person name="Kaster A.-K."/>
            <person name="Ovreas L."/>
            <person name="Rohde M."/>
            <person name="Galperin M.Y."/>
            <person name="Jogler C."/>
        </authorList>
    </citation>
    <scope>NUCLEOTIDE SEQUENCE [LARGE SCALE GENOMIC DNA]</scope>
    <source>
        <strain evidence="1 2">Pan216</strain>
    </source>
</reference>